<keyword evidence="1" id="KW-0963">Cytoplasm</keyword>
<reference evidence="7" key="1">
    <citation type="submission" date="2018-05" db="EMBL/GenBank/DDBJ databases">
        <authorList>
            <person name="Lanie J.A."/>
            <person name="Ng W.-L."/>
            <person name="Kazmierczak K.M."/>
            <person name="Andrzejewski T.M."/>
            <person name="Davidsen T.M."/>
            <person name="Wayne K.J."/>
            <person name="Tettelin H."/>
            <person name="Glass J.I."/>
            <person name="Rusch D."/>
            <person name="Podicherti R."/>
            <person name="Tsui H.-C.T."/>
            <person name="Winkler M.E."/>
        </authorList>
    </citation>
    <scope>NUCLEOTIDE SEQUENCE</scope>
</reference>
<evidence type="ECO:0000256" key="3">
    <source>
        <dbReference type="ARBA" id="ARBA00022679"/>
    </source>
</evidence>
<dbReference type="HAMAP" id="MF_01885">
    <property type="entry name" value="tRNA_methyltr_TrmL"/>
    <property type="match status" value="1"/>
</dbReference>
<gene>
    <name evidence="7" type="ORF">METZ01_LOCUS364442</name>
</gene>
<dbReference type="InterPro" id="IPR029026">
    <property type="entry name" value="tRNA_m1G_MTases_N"/>
</dbReference>
<dbReference type="PANTHER" id="PTHR42971:SF1">
    <property type="entry name" value="TRNA (CYTIDINE(34)-2'-O)-METHYLTRANSFERASE"/>
    <property type="match status" value="1"/>
</dbReference>
<dbReference type="SUPFAM" id="SSF75217">
    <property type="entry name" value="alpha/beta knot"/>
    <property type="match status" value="1"/>
</dbReference>
<keyword evidence="2" id="KW-0489">Methyltransferase</keyword>
<dbReference type="InterPro" id="IPR016914">
    <property type="entry name" value="TrmL"/>
</dbReference>
<evidence type="ECO:0000256" key="1">
    <source>
        <dbReference type="ARBA" id="ARBA00022490"/>
    </source>
</evidence>
<protein>
    <recommendedName>
        <fullName evidence="6">tRNA/rRNA methyltransferase SpoU type domain-containing protein</fullName>
    </recommendedName>
</protein>
<sequence>MRIALFEPDIPQNTGNIFRLGACLGIEVDIIEPTGFVFDDKRLKRSSMDYFDHIKYKRHLDWEAFYNWSKNKNYRLILLTTKSSKKYTNYSYQSNDILLFGRESAGVPKFVHDSVHERLTIPMKKELRSLNVSSAVA</sequence>
<dbReference type="PANTHER" id="PTHR42971">
    <property type="entry name" value="TRNA (CYTIDINE(34)-2'-O)-METHYLTRANSFERASE"/>
    <property type="match status" value="1"/>
</dbReference>
<organism evidence="7">
    <name type="scientific">marine metagenome</name>
    <dbReference type="NCBI Taxonomy" id="408172"/>
    <lineage>
        <taxon>unclassified sequences</taxon>
        <taxon>metagenomes</taxon>
        <taxon>ecological metagenomes</taxon>
    </lineage>
</organism>
<dbReference type="CDD" id="cd18094">
    <property type="entry name" value="SpoU-like_TrmL"/>
    <property type="match status" value="1"/>
</dbReference>
<keyword evidence="5" id="KW-0819">tRNA processing</keyword>
<dbReference type="AlphaFoldDB" id="A0A382SQY8"/>
<evidence type="ECO:0000256" key="5">
    <source>
        <dbReference type="ARBA" id="ARBA00022694"/>
    </source>
</evidence>
<dbReference type="Pfam" id="PF00588">
    <property type="entry name" value="SpoU_methylase"/>
    <property type="match status" value="1"/>
</dbReference>
<dbReference type="InterPro" id="IPR029028">
    <property type="entry name" value="Alpha/beta_knot_MTases"/>
</dbReference>
<evidence type="ECO:0000313" key="7">
    <source>
        <dbReference type="EMBL" id="SVD11588.1"/>
    </source>
</evidence>
<keyword evidence="4" id="KW-0949">S-adenosyl-L-methionine</keyword>
<evidence type="ECO:0000256" key="2">
    <source>
        <dbReference type="ARBA" id="ARBA00022603"/>
    </source>
</evidence>
<dbReference type="Gene3D" id="3.40.1280.10">
    <property type="match status" value="1"/>
</dbReference>
<proteinExistence type="inferred from homology"/>
<dbReference type="InterPro" id="IPR001537">
    <property type="entry name" value="SpoU_MeTrfase"/>
</dbReference>
<evidence type="ECO:0000256" key="4">
    <source>
        <dbReference type="ARBA" id="ARBA00022691"/>
    </source>
</evidence>
<dbReference type="GO" id="GO:0008173">
    <property type="term" value="F:RNA methyltransferase activity"/>
    <property type="evidence" value="ECO:0007669"/>
    <property type="project" value="InterPro"/>
</dbReference>
<feature type="non-terminal residue" evidence="7">
    <location>
        <position position="137"/>
    </location>
</feature>
<keyword evidence="3" id="KW-0808">Transferase</keyword>
<feature type="domain" description="tRNA/rRNA methyltransferase SpoU type" evidence="6">
    <location>
        <begin position="2"/>
        <end position="137"/>
    </location>
</feature>
<dbReference type="GO" id="GO:0003723">
    <property type="term" value="F:RNA binding"/>
    <property type="evidence" value="ECO:0007669"/>
    <property type="project" value="InterPro"/>
</dbReference>
<accession>A0A382SQY8</accession>
<name>A0A382SQY8_9ZZZZ</name>
<evidence type="ECO:0000259" key="6">
    <source>
        <dbReference type="Pfam" id="PF00588"/>
    </source>
</evidence>
<dbReference type="PIRSF" id="PIRSF029256">
    <property type="entry name" value="SpoU_TrmH_prd"/>
    <property type="match status" value="1"/>
</dbReference>
<dbReference type="GO" id="GO:0002130">
    <property type="term" value="P:wobble position ribose methylation"/>
    <property type="evidence" value="ECO:0007669"/>
    <property type="project" value="TreeGrafter"/>
</dbReference>
<dbReference type="EMBL" id="UINC01130487">
    <property type="protein sequence ID" value="SVD11588.1"/>
    <property type="molecule type" value="Genomic_DNA"/>
</dbReference>